<organism evidence="8 9">
    <name type="scientific">Thermomonospora echinospora</name>
    <dbReference type="NCBI Taxonomy" id="1992"/>
    <lineage>
        <taxon>Bacteria</taxon>
        <taxon>Bacillati</taxon>
        <taxon>Actinomycetota</taxon>
        <taxon>Actinomycetes</taxon>
        <taxon>Streptosporangiales</taxon>
        <taxon>Thermomonosporaceae</taxon>
        <taxon>Thermomonospora</taxon>
    </lineage>
</organism>
<evidence type="ECO:0000256" key="4">
    <source>
        <dbReference type="ARBA" id="ARBA00023136"/>
    </source>
</evidence>
<evidence type="ECO:0000259" key="7">
    <source>
        <dbReference type="Pfam" id="PF14378"/>
    </source>
</evidence>
<dbReference type="PANTHER" id="PTHR31310:SF7">
    <property type="entry name" value="PA-PHOSPHATASE RELATED-FAMILY PROTEIN DDB_G0268928"/>
    <property type="match status" value="1"/>
</dbReference>
<dbReference type="EMBL" id="FNVO01000001">
    <property type="protein sequence ID" value="SEF44563.1"/>
    <property type="molecule type" value="Genomic_DNA"/>
</dbReference>
<feature type="transmembrane region" description="Helical" evidence="6">
    <location>
        <begin position="188"/>
        <end position="210"/>
    </location>
</feature>
<keyword evidence="3 6" id="KW-1133">Transmembrane helix</keyword>
<dbReference type="CDD" id="cd03386">
    <property type="entry name" value="PAP2_Aur1_like"/>
    <property type="match status" value="1"/>
</dbReference>
<dbReference type="Proteomes" id="UP000236723">
    <property type="component" value="Unassembled WGS sequence"/>
</dbReference>
<evidence type="ECO:0000256" key="2">
    <source>
        <dbReference type="ARBA" id="ARBA00022692"/>
    </source>
</evidence>
<keyword evidence="2 6" id="KW-0812">Transmembrane</keyword>
<feature type="compositionally biased region" description="Basic and acidic residues" evidence="5">
    <location>
        <begin position="22"/>
        <end position="32"/>
    </location>
</feature>
<dbReference type="InterPro" id="IPR052185">
    <property type="entry name" value="IPC_Synthase-Related"/>
</dbReference>
<feature type="domain" description="Inositolphosphotransferase Aur1/Ipt1" evidence="7">
    <location>
        <begin position="74"/>
        <end position="253"/>
    </location>
</feature>
<evidence type="ECO:0000256" key="6">
    <source>
        <dbReference type="SAM" id="Phobius"/>
    </source>
</evidence>
<evidence type="ECO:0000256" key="1">
    <source>
        <dbReference type="ARBA" id="ARBA00004141"/>
    </source>
</evidence>
<dbReference type="PANTHER" id="PTHR31310">
    <property type="match status" value="1"/>
</dbReference>
<proteinExistence type="predicted"/>
<sequence>MARPVIRLIGSRGRRAAGEAGEAGRDAERAHDRMPGRPRWWVELSLIALCYHAYSMVRNLVPHDHAASVGRAYEILRIEDALHIDIEYGVNRLFTTCSWLGVTANYYYATLHFAVTLGVLVWLYVRRPARYATYRWILVATTLTALIGFWSYPLAPPRMLPGYTDTVVAFNTWGLYDSSPVATISNQYAAMPSLHTAWSLWCALAILAVVRKVWVRILAVLYPVGTIVVIMGTANHFVLDAGGGMAVLLVGWMFGQGTVRVVGYGMQMVRSTT</sequence>
<name>A0A1H5S1R0_9ACTN</name>
<feature type="transmembrane region" description="Helical" evidence="6">
    <location>
        <begin position="217"/>
        <end position="238"/>
    </location>
</feature>
<feature type="transmembrane region" description="Helical" evidence="6">
    <location>
        <begin position="244"/>
        <end position="263"/>
    </location>
</feature>
<evidence type="ECO:0000256" key="5">
    <source>
        <dbReference type="SAM" id="MobiDB-lite"/>
    </source>
</evidence>
<comment type="subcellular location">
    <subcellularLocation>
        <location evidence="1">Membrane</location>
        <topology evidence="1">Multi-pass membrane protein</topology>
    </subcellularLocation>
</comment>
<keyword evidence="9" id="KW-1185">Reference proteome</keyword>
<accession>A0A1H5S1R0</accession>
<dbReference type="GO" id="GO:0016020">
    <property type="term" value="C:membrane"/>
    <property type="evidence" value="ECO:0007669"/>
    <property type="project" value="UniProtKB-SubCell"/>
</dbReference>
<dbReference type="Pfam" id="PF14378">
    <property type="entry name" value="PAP2_3"/>
    <property type="match status" value="1"/>
</dbReference>
<protein>
    <submittedName>
        <fullName evidence="8">PAP2 superfamily protein</fullName>
    </submittedName>
</protein>
<evidence type="ECO:0000256" key="3">
    <source>
        <dbReference type="ARBA" id="ARBA00022989"/>
    </source>
</evidence>
<gene>
    <name evidence="8" type="ORF">SAMN04489712_10146</name>
</gene>
<keyword evidence="4 6" id="KW-0472">Membrane</keyword>
<dbReference type="AlphaFoldDB" id="A0A1H5S1R0"/>
<evidence type="ECO:0000313" key="9">
    <source>
        <dbReference type="Proteomes" id="UP000236723"/>
    </source>
</evidence>
<feature type="region of interest" description="Disordered" evidence="5">
    <location>
        <begin position="9"/>
        <end position="32"/>
    </location>
</feature>
<feature type="transmembrane region" description="Helical" evidence="6">
    <location>
        <begin position="106"/>
        <end position="125"/>
    </location>
</feature>
<evidence type="ECO:0000313" key="8">
    <source>
        <dbReference type="EMBL" id="SEF44563.1"/>
    </source>
</evidence>
<reference evidence="9" key="1">
    <citation type="submission" date="2016-10" db="EMBL/GenBank/DDBJ databases">
        <authorList>
            <person name="Varghese N."/>
            <person name="Submissions S."/>
        </authorList>
    </citation>
    <scope>NUCLEOTIDE SEQUENCE [LARGE SCALE GENOMIC DNA]</scope>
    <source>
        <strain evidence="9">DSM 43163</strain>
    </source>
</reference>
<dbReference type="OrthoDB" id="5241565at2"/>
<dbReference type="RefSeq" id="WP_103935541.1">
    <property type="nucleotide sequence ID" value="NZ_FNVO01000001.1"/>
</dbReference>
<dbReference type="InterPro" id="IPR026841">
    <property type="entry name" value="Aur1/Ipt1"/>
</dbReference>
<feature type="transmembrane region" description="Helical" evidence="6">
    <location>
        <begin position="132"/>
        <end position="152"/>
    </location>
</feature>